<feature type="signal peptide" evidence="1">
    <location>
        <begin position="1"/>
        <end position="20"/>
    </location>
</feature>
<dbReference type="SUPFAM" id="SSF53300">
    <property type="entry name" value="vWA-like"/>
    <property type="match status" value="1"/>
</dbReference>
<keyword evidence="1" id="KW-0732">Signal</keyword>
<dbReference type="PANTHER" id="PTHR10579:SF43">
    <property type="entry name" value="ZINC FINGER (C3HC4-TYPE RING FINGER) FAMILY PROTEIN"/>
    <property type="match status" value="1"/>
</dbReference>
<dbReference type="InterPro" id="IPR002035">
    <property type="entry name" value="VWF_A"/>
</dbReference>
<dbReference type="EMBL" id="JAOYOD010000001">
    <property type="protein sequence ID" value="MCV9388947.1"/>
    <property type="molecule type" value="Genomic_DNA"/>
</dbReference>
<dbReference type="Gene3D" id="3.40.50.410">
    <property type="entry name" value="von Willebrand factor, type A domain"/>
    <property type="match status" value="1"/>
</dbReference>
<evidence type="ECO:0000259" key="2">
    <source>
        <dbReference type="PROSITE" id="PS50234"/>
    </source>
</evidence>
<proteinExistence type="predicted"/>
<dbReference type="SMART" id="SM00327">
    <property type="entry name" value="VWA"/>
    <property type="match status" value="1"/>
</dbReference>
<feature type="domain" description="VWFA" evidence="2">
    <location>
        <begin position="352"/>
        <end position="523"/>
    </location>
</feature>
<gene>
    <name evidence="3" type="ORF">N7U62_19880</name>
</gene>
<keyword evidence="4" id="KW-1185">Reference proteome</keyword>
<dbReference type="InterPro" id="IPR036465">
    <property type="entry name" value="vWFA_dom_sf"/>
</dbReference>
<evidence type="ECO:0000313" key="4">
    <source>
        <dbReference type="Proteomes" id="UP001300692"/>
    </source>
</evidence>
<evidence type="ECO:0000256" key="1">
    <source>
        <dbReference type="SAM" id="SignalP"/>
    </source>
</evidence>
<dbReference type="RefSeq" id="WP_264139845.1">
    <property type="nucleotide sequence ID" value="NZ_JAOYOD010000001.1"/>
</dbReference>
<protein>
    <submittedName>
        <fullName evidence="3">VWA domain-containing protein</fullName>
    </submittedName>
</protein>
<reference evidence="3 4" key="1">
    <citation type="submission" date="2022-10" db="EMBL/GenBank/DDBJ databases">
        <title>Comparative genomics and taxonomic characterization of three novel marine species of genus Reichenbachiella exhibiting antioxidant and polysaccharide degradation activities.</title>
        <authorList>
            <person name="Muhammad N."/>
            <person name="Lee Y.-J."/>
            <person name="Ko J."/>
            <person name="Kim S.-G."/>
        </authorList>
    </citation>
    <scope>NUCLEOTIDE SEQUENCE [LARGE SCALE GENOMIC DNA]</scope>
    <source>
        <strain evidence="3 4">ABR2-5</strain>
    </source>
</reference>
<accession>A0ABT3CZ24</accession>
<comment type="caution">
    <text evidence="3">The sequence shown here is derived from an EMBL/GenBank/DDBJ whole genome shotgun (WGS) entry which is preliminary data.</text>
</comment>
<dbReference type="PANTHER" id="PTHR10579">
    <property type="entry name" value="CALCIUM-ACTIVATED CHLORIDE CHANNEL REGULATOR"/>
    <property type="match status" value="1"/>
</dbReference>
<name>A0ABT3CZ24_9BACT</name>
<dbReference type="Proteomes" id="UP001300692">
    <property type="component" value="Unassembled WGS sequence"/>
</dbReference>
<dbReference type="Pfam" id="PF13519">
    <property type="entry name" value="VWA_2"/>
    <property type="match status" value="1"/>
</dbReference>
<sequence>MLKSFLSTLLLVCYSCLVQAQSAEWSTKDQELVKSLNQEVDLINLLALKTYKNGRNYHRYNERLNQKVTSDAEITRVPRFYFTPVLLPTADFEKEKKQLAQYLEGSTLEQLLDSLWSLQKAQNQTGSALADLTQEQPELNDSLENQIYAHLLSLEQSNAGYRQLSLQIESLAYETIDKRTPDRNNDWSRSATALKSALDTARSYLALIRNGQLTDGLAFDTTAFSSQLRQLEESRSDNIGQIMDLGSNNGNSAPSRYDKVLFHLDRMISEFKTGKNLPLNDPSKYEYIVNHFNQAVDDYNAFARISTINNMEPAFLLQTVKEPGIYTMTRPEKKVVHPKLQSVSMEGYAINHTTLVLDVSGSMNHPSKLPVMKEALTELSSIMRPSDRLSVVIYSDDARVILRDVSFTDKAELNKLNTLESSGKTHAQKGLQLAYQIANEGMIPSGNNRIIIATDGDFDISREGLKQIRSEAKNGIKLSVFAFGSRIKNIDQLKEMADKGEGNYQSIHRQNSIDALLKELQTP</sequence>
<evidence type="ECO:0000313" key="3">
    <source>
        <dbReference type="EMBL" id="MCV9388947.1"/>
    </source>
</evidence>
<organism evidence="3 4">
    <name type="scientific">Reichenbachiella ulvae</name>
    <dbReference type="NCBI Taxonomy" id="2980104"/>
    <lineage>
        <taxon>Bacteria</taxon>
        <taxon>Pseudomonadati</taxon>
        <taxon>Bacteroidota</taxon>
        <taxon>Cytophagia</taxon>
        <taxon>Cytophagales</taxon>
        <taxon>Reichenbachiellaceae</taxon>
        <taxon>Reichenbachiella</taxon>
    </lineage>
</organism>
<dbReference type="InterPro" id="IPR051266">
    <property type="entry name" value="CLCR"/>
</dbReference>
<dbReference type="PROSITE" id="PS50234">
    <property type="entry name" value="VWFA"/>
    <property type="match status" value="1"/>
</dbReference>
<feature type="chain" id="PRO_5046270993" evidence="1">
    <location>
        <begin position="21"/>
        <end position="523"/>
    </location>
</feature>